<proteinExistence type="predicted"/>
<dbReference type="Gene3D" id="3.40.50.10420">
    <property type="entry name" value="NagB/RpiA/CoA transferase-like"/>
    <property type="match status" value="1"/>
</dbReference>
<protein>
    <recommendedName>
        <fullName evidence="1">LUD domain-containing protein</fullName>
    </recommendedName>
</protein>
<dbReference type="InterPro" id="IPR037171">
    <property type="entry name" value="NagB/RpiA_transferase-like"/>
</dbReference>
<sequence length="197" mass="21215">MTSREKILNQVRQNKPVAIPLPQNITFATVTEPERLPAFVKSFTSAGGVVSIVPDFTTIGQELQVLFDQPERVMNTIPAVGYGLAPTDAIAQGHILANLEVAVVTGSLGVAENGAIWVSVENIPTRVLPFICEHLVLVLPQSKIVGTMHEAYAILPKSFPDYGVFIAGPSRTADIEQSLVIGAHGPKRAHVFILENE</sequence>
<dbReference type="PANTHER" id="PTHR43682:SF1">
    <property type="entry name" value="LACTATE UTILIZATION PROTEIN C"/>
    <property type="match status" value="1"/>
</dbReference>
<feature type="domain" description="LUD" evidence="1">
    <location>
        <begin position="31"/>
        <end position="194"/>
    </location>
</feature>
<dbReference type="EMBL" id="VWSF01000005">
    <property type="protein sequence ID" value="KAA5547463.1"/>
    <property type="molecule type" value="Genomic_DNA"/>
</dbReference>
<dbReference type="InterPro" id="IPR003741">
    <property type="entry name" value="LUD_dom"/>
</dbReference>
<comment type="caution">
    <text evidence="2">The sequence shown here is derived from an EMBL/GenBank/DDBJ whole genome shotgun (WGS) entry which is preliminary data.</text>
</comment>
<dbReference type="SUPFAM" id="SSF100950">
    <property type="entry name" value="NagB/RpiA/CoA transferase-like"/>
    <property type="match status" value="1"/>
</dbReference>
<dbReference type="RefSeq" id="WP_150088087.1">
    <property type="nucleotide sequence ID" value="NZ_VWSF01000005.1"/>
</dbReference>
<dbReference type="PANTHER" id="PTHR43682">
    <property type="entry name" value="LACTATE UTILIZATION PROTEIN C"/>
    <property type="match status" value="1"/>
</dbReference>
<organism evidence="2 3">
    <name type="scientific">Adhaeribacter rhizoryzae</name>
    <dbReference type="NCBI Taxonomy" id="2607907"/>
    <lineage>
        <taxon>Bacteria</taxon>
        <taxon>Pseudomonadati</taxon>
        <taxon>Bacteroidota</taxon>
        <taxon>Cytophagia</taxon>
        <taxon>Cytophagales</taxon>
        <taxon>Hymenobacteraceae</taxon>
        <taxon>Adhaeribacter</taxon>
    </lineage>
</organism>
<evidence type="ECO:0000313" key="3">
    <source>
        <dbReference type="Proteomes" id="UP000323426"/>
    </source>
</evidence>
<dbReference type="InterPro" id="IPR024185">
    <property type="entry name" value="FTHF_cligase-like_sf"/>
</dbReference>
<evidence type="ECO:0000313" key="2">
    <source>
        <dbReference type="EMBL" id="KAA5547463.1"/>
    </source>
</evidence>
<dbReference type="Pfam" id="PF02589">
    <property type="entry name" value="LUD_dom"/>
    <property type="match status" value="1"/>
</dbReference>
<name>A0A5M6DJ26_9BACT</name>
<reference evidence="2 3" key="1">
    <citation type="submission" date="2019-09" db="EMBL/GenBank/DDBJ databases">
        <title>Genome sequence and assembly of Adhaeribacter sp.</title>
        <authorList>
            <person name="Chhetri G."/>
        </authorList>
    </citation>
    <scope>NUCLEOTIDE SEQUENCE [LARGE SCALE GENOMIC DNA]</scope>
    <source>
        <strain evidence="2 3">DK36</strain>
    </source>
</reference>
<gene>
    <name evidence="2" type="ORF">F0145_09055</name>
</gene>
<accession>A0A5M6DJ26</accession>
<dbReference type="AlphaFoldDB" id="A0A5M6DJ26"/>
<evidence type="ECO:0000259" key="1">
    <source>
        <dbReference type="Pfam" id="PF02589"/>
    </source>
</evidence>
<dbReference type="Proteomes" id="UP000323426">
    <property type="component" value="Unassembled WGS sequence"/>
</dbReference>
<keyword evidence="3" id="KW-1185">Reference proteome</keyword>